<reference evidence="2 3" key="1">
    <citation type="submission" date="2024-04" db="EMBL/GenBank/DDBJ databases">
        <authorList>
            <person name="Fracassetti M."/>
        </authorList>
    </citation>
    <scope>NUCLEOTIDE SEQUENCE [LARGE SCALE GENOMIC DNA]</scope>
</reference>
<dbReference type="EMBL" id="OZ034820">
    <property type="protein sequence ID" value="CAL1402899.1"/>
    <property type="molecule type" value="Genomic_DNA"/>
</dbReference>
<dbReference type="AlphaFoldDB" id="A0AAV2FWX5"/>
<protein>
    <recommendedName>
        <fullName evidence="1">Reverse transcriptase Ty1/copia-type domain-containing protein</fullName>
    </recommendedName>
</protein>
<dbReference type="InterPro" id="IPR043502">
    <property type="entry name" value="DNA/RNA_pol_sf"/>
</dbReference>
<dbReference type="PANTHER" id="PTHR11439:SF450">
    <property type="entry name" value="REVERSE TRANSCRIPTASE TY1_COPIA-TYPE DOMAIN-CONTAINING PROTEIN"/>
    <property type="match status" value="1"/>
</dbReference>
<evidence type="ECO:0000259" key="1">
    <source>
        <dbReference type="Pfam" id="PF07727"/>
    </source>
</evidence>
<dbReference type="Pfam" id="PF07727">
    <property type="entry name" value="RVT_2"/>
    <property type="match status" value="1"/>
</dbReference>
<keyword evidence="3" id="KW-1185">Reference proteome</keyword>
<sequence>MRAEIQALLANHSWTLVPRPLGFNIVGCRWIFRIKRHPDGSIEQFKARLVAKGFSQRPGIDFHDTYSPVLKPATIRTVFSIALSHHWWILQFDVNNAFLQGSLQETVYMTQAPGFRDPEHPDHVCCLSRPIYGLRQASRSWYLALSGFLQEEGFVKSKSDASLFIYHKGTVTLYILVYVDDLLLTGNDAPALAHFLARLAAHFSLKTLGPVHYFLGIEVVPTSNGYLLSQQKYVTDVLTRFGMADSHPAPTPLSSTAKLLLVDGSPPADVTLYKQVVGSLQYLLCTHPDIAFAVNKLSQFMHTPMQLHWQHVKLLFRYLKGTSHLGLRLASTPQ</sequence>
<dbReference type="Proteomes" id="UP001497516">
    <property type="component" value="Chromosome 7"/>
</dbReference>
<dbReference type="InterPro" id="IPR013103">
    <property type="entry name" value="RVT_2"/>
</dbReference>
<name>A0AAV2FWX5_9ROSI</name>
<gene>
    <name evidence="2" type="ORF">LTRI10_LOCUS42866</name>
</gene>
<evidence type="ECO:0000313" key="2">
    <source>
        <dbReference type="EMBL" id="CAL1402899.1"/>
    </source>
</evidence>
<proteinExistence type="predicted"/>
<evidence type="ECO:0000313" key="3">
    <source>
        <dbReference type="Proteomes" id="UP001497516"/>
    </source>
</evidence>
<dbReference type="SUPFAM" id="SSF56672">
    <property type="entry name" value="DNA/RNA polymerases"/>
    <property type="match status" value="1"/>
</dbReference>
<feature type="domain" description="Reverse transcriptase Ty1/copia-type" evidence="1">
    <location>
        <begin position="11"/>
        <end position="253"/>
    </location>
</feature>
<dbReference type="PANTHER" id="PTHR11439">
    <property type="entry name" value="GAG-POL-RELATED RETROTRANSPOSON"/>
    <property type="match status" value="1"/>
</dbReference>
<accession>A0AAV2FWX5</accession>
<organism evidence="2 3">
    <name type="scientific">Linum trigynum</name>
    <dbReference type="NCBI Taxonomy" id="586398"/>
    <lineage>
        <taxon>Eukaryota</taxon>
        <taxon>Viridiplantae</taxon>
        <taxon>Streptophyta</taxon>
        <taxon>Embryophyta</taxon>
        <taxon>Tracheophyta</taxon>
        <taxon>Spermatophyta</taxon>
        <taxon>Magnoliopsida</taxon>
        <taxon>eudicotyledons</taxon>
        <taxon>Gunneridae</taxon>
        <taxon>Pentapetalae</taxon>
        <taxon>rosids</taxon>
        <taxon>fabids</taxon>
        <taxon>Malpighiales</taxon>
        <taxon>Linaceae</taxon>
        <taxon>Linum</taxon>
    </lineage>
</organism>